<evidence type="ECO:0000313" key="2">
    <source>
        <dbReference type="EMBL" id="AVP49763.1"/>
    </source>
</evidence>
<protein>
    <submittedName>
        <fullName evidence="2">Uncharacterized protein</fullName>
    </submittedName>
</protein>
<dbReference type="AlphaFoldDB" id="A0A2S0NL62"/>
<feature type="transmembrane region" description="Helical" evidence="1">
    <location>
        <begin position="128"/>
        <end position="152"/>
    </location>
</feature>
<keyword evidence="1" id="KW-0812">Transmembrane</keyword>
<accession>A0A2S0NL62</accession>
<dbReference type="RefSeq" id="WP_303662303.1">
    <property type="nucleotide sequence ID" value="NZ_CP027019.1"/>
</dbReference>
<proteinExistence type="predicted"/>
<organism evidence="2 3">
    <name type="scientific">Williamsoniiplasma luminosum</name>
    <dbReference type="NCBI Taxonomy" id="214888"/>
    <lineage>
        <taxon>Bacteria</taxon>
        <taxon>Bacillati</taxon>
        <taxon>Mycoplasmatota</taxon>
        <taxon>Mollicutes</taxon>
        <taxon>Entomoplasmatales</taxon>
        <taxon>Williamsoniiplasma</taxon>
    </lineage>
</organism>
<dbReference type="EMBL" id="CP027019">
    <property type="protein sequence ID" value="AVP49763.1"/>
    <property type="molecule type" value="Genomic_DNA"/>
</dbReference>
<dbReference type="Proteomes" id="UP000239250">
    <property type="component" value="Chromosome"/>
</dbReference>
<evidence type="ECO:0000313" key="3">
    <source>
        <dbReference type="Proteomes" id="UP000239250"/>
    </source>
</evidence>
<sequence>MNKNEKGITVSGSVWIGIVAFLTLSQIYLIVLSAIDDQFGLWGIIEFSIFLVIGVAYLIGFVLYHKNIIKGKIWKYLFPNKKPVIYKDMFKLNWINFFTSQLWIALGIACSFILPFDKNGPVWYQGAHLLWSLVITWFILGGLGMIGAIGAIITNYSQRDWKKYTKYFALLGLVPGIAYTVYEFCNRNASEENELNLLNINDGN</sequence>
<evidence type="ECO:0000256" key="1">
    <source>
        <dbReference type="SAM" id="Phobius"/>
    </source>
</evidence>
<reference evidence="3" key="1">
    <citation type="submission" date="2018-02" db="EMBL/GenBank/DDBJ databases">
        <title>Firefly genomes illuminate parallel origins of bioluminescence in beetles.</title>
        <authorList>
            <person name="Fallon T.R."/>
            <person name="Lower S.E.S."/>
            <person name="Behringer M."/>
            <person name="Weng J.-K."/>
        </authorList>
    </citation>
    <scope>NUCLEOTIDE SEQUENCE [LARGE SCALE GENOMIC DNA]</scope>
</reference>
<feature type="transmembrane region" description="Helical" evidence="1">
    <location>
        <begin position="94"/>
        <end position="116"/>
    </location>
</feature>
<feature type="transmembrane region" description="Helical" evidence="1">
    <location>
        <begin position="41"/>
        <end position="64"/>
    </location>
</feature>
<feature type="transmembrane region" description="Helical" evidence="1">
    <location>
        <begin position="12"/>
        <end position="35"/>
    </location>
</feature>
<gene>
    <name evidence="2" type="ORF">C5T88_04310</name>
</gene>
<keyword evidence="1" id="KW-1133">Transmembrane helix</keyword>
<keyword evidence="1" id="KW-0472">Membrane</keyword>
<name>A0A2S0NL62_9MOLU</name>